<evidence type="ECO:0000256" key="3">
    <source>
        <dbReference type="ARBA" id="ARBA00022525"/>
    </source>
</evidence>
<protein>
    <recommendedName>
        <fullName evidence="6">GH16 domain-containing protein</fullName>
    </recommendedName>
</protein>
<comment type="subcellular location">
    <subcellularLocation>
        <location evidence="1">Secreted</location>
    </subcellularLocation>
</comment>
<evidence type="ECO:0000256" key="4">
    <source>
        <dbReference type="RuleBase" id="RU004262"/>
    </source>
</evidence>
<dbReference type="Gene3D" id="2.60.120.200">
    <property type="match status" value="1"/>
</dbReference>
<gene>
    <name evidence="7" type="ORF">pipiens_005992</name>
</gene>
<evidence type="ECO:0000256" key="5">
    <source>
        <dbReference type="SAM" id="SignalP"/>
    </source>
</evidence>
<dbReference type="Pfam" id="PF00151">
    <property type="entry name" value="Lipase"/>
    <property type="match status" value="1"/>
</dbReference>
<dbReference type="InterPro" id="IPR002334">
    <property type="entry name" value="Allerg_PlipaseA1"/>
</dbReference>
<dbReference type="SUPFAM" id="SSF53474">
    <property type="entry name" value="alpha/beta-Hydrolases"/>
    <property type="match status" value="1"/>
</dbReference>
<keyword evidence="5" id="KW-0732">Signal</keyword>
<evidence type="ECO:0000259" key="6">
    <source>
        <dbReference type="PROSITE" id="PS51762"/>
    </source>
</evidence>
<dbReference type="PANTHER" id="PTHR11610:SF150">
    <property type="entry name" value="FI01825P-RELATED"/>
    <property type="match status" value="1"/>
</dbReference>
<dbReference type="AlphaFoldDB" id="A0ABD1DSD1"/>
<accession>A0ABD1DSD1</accession>
<dbReference type="InterPro" id="IPR000734">
    <property type="entry name" value="TAG_lipase"/>
</dbReference>
<dbReference type="Proteomes" id="UP001562425">
    <property type="component" value="Unassembled WGS sequence"/>
</dbReference>
<dbReference type="InterPro" id="IPR013818">
    <property type="entry name" value="Lipase"/>
</dbReference>
<feature type="chain" id="PRO_5044877563" description="GH16 domain-containing protein" evidence="5">
    <location>
        <begin position="22"/>
        <end position="682"/>
    </location>
</feature>
<keyword evidence="3" id="KW-0964">Secreted</keyword>
<dbReference type="PROSITE" id="PS51762">
    <property type="entry name" value="GH16_2"/>
    <property type="match status" value="1"/>
</dbReference>
<sequence>MIKILLIALILAIAVLNNVQAACRNPSSPTTASGWKAPKGPFCSGQLIFEDNFNWLDRAVWEHENSLGGGGNNEFQWYSGGGRNSYVKDGHFYLRPTLTADEFGEEFLTSGTIDLNQGPTYDRCTDEPSWAAQIQGCYRKGSPSRILNPVRSARVRTINAFAYKYGRLEIRARLPAGDWIWPALWLLPKGDTYGWWPKSGEIDLMESRGNRNLWLNNENIGVQKASSCLHFGENSNYRSMQCGAASSQNGFDGQFNNYQLTWTPDVIQFGINGKVFRTVTPYEGFWKLGGFSYNPWPTGTKMAPFDREFYPVMNVAVGGDYFPDSAWNPQRKPWAQGSPSAMTDFYKAKSQWYGTWVAAALPLDQTNWQLVPGPDGRLHLINTNPYNLPQTLDDIPEVQFQPESDIIFRLFTRSNPTEPQLISINDAASILNSNFNPSHPTRITIHGWTSNGNDAMNTNIRNRLLAFGDFNVISADWSVAASNPNYATARNSVGPAGFGVGRLIDELIANHGLDINNLYVIGFSLGAHAAANAGKHHGGRINTIIALDPAGPLFSAGQSDAVAPTDGLYVETIMTNAGLLGINVPLGQANFYANGGRTQPGCGIDISGNCAHSRAPAFYAESIGATVPFRSTRCASHDEILGGTCTQSGPDANLGGQPSNYGRGVAGIYALTTNAESPFAQG</sequence>
<keyword evidence="8" id="KW-1185">Reference proteome</keyword>
<organism evidence="7 8">
    <name type="scientific">Culex pipiens pipiens</name>
    <name type="common">Northern house mosquito</name>
    <dbReference type="NCBI Taxonomy" id="38569"/>
    <lineage>
        <taxon>Eukaryota</taxon>
        <taxon>Metazoa</taxon>
        <taxon>Ecdysozoa</taxon>
        <taxon>Arthropoda</taxon>
        <taxon>Hexapoda</taxon>
        <taxon>Insecta</taxon>
        <taxon>Pterygota</taxon>
        <taxon>Neoptera</taxon>
        <taxon>Endopterygota</taxon>
        <taxon>Diptera</taxon>
        <taxon>Nematocera</taxon>
        <taxon>Culicoidea</taxon>
        <taxon>Culicidae</taxon>
        <taxon>Culicinae</taxon>
        <taxon>Culicini</taxon>
        <taxon>Culex</taxon>
        <taxon>Culex</taxon>
    </lineage>
</organism>
<dbReference type="InterPro" id="IPR000757">
    <property type="entry name" value="Beta-glucanase-like"/>
</dbReference>
<evidence type="ECO:0000256" key="2">
    <source>
        <dbReference type="ARBA" id="ARBA00010701"/>
    </source>
</evidence>
<dbReference type="EMBL" id="JBEHCU010002618">
    <property type="protein sequence ID" value="KAL1402671.1"/>
    <property type="molecule type" value="Genomic_DNA"/>
</dbReference>
<dbReference type="PRINTS" id="PR00821">
    <property type="entry name" value="TAGLIPASE"/>
</dbReference>
<evidence type="ECO:0000256" key="1">
    <source>
        <dbReference type="ARBA" id="ARBA00004613"/>
    </source>
</evidence>
<feature type="domain" description="GH16" evidence="6">
    <location>
        <begin position="33"/>
        <end position="355"/>
    </location>
</feature>
<dbReference type="InterPro" id="IPR013320">
    <property type="entry name" value="ConA-like_dom_sf"/>
</dbReference>
<dbReference type="CDD" id="cd00707">
    <property type="entry name" value="Pancreat_lipase_like"/>
    <property type="match status" value="1"/>
</dbReference>
<comment type="similarity">
    <text evidence="2 4">Belongs to the AB hydrolase superfamily. Lipase family.</text>
</comment>
<dbReference type="InterPro" id="IPR029058">
    <property type="entry name" value="AB_hydrolase_fold"/>
</dbReference>
<dbReference type="SUPFAM" id="SSF49899">
    <property type="entry name" value="Concanavalin A-like lectins/glucanases"/>
    <property type="match status" value="1"/>
</dbReference>
<dbReference type="Gene3D" id="3.40.50.1820">
    <property type="entry name" value="alpha/beta hydrolase"/>
    <property type="match status" value="1"/>
</dbReference>
<dbReference type="GO" id="GO:0005576">
    <property type="term" value="C:extracellular region"/>
    <property type="evidence" value="ECO:0007669"/>
    <property type="project" value="UniProtKB-SubCell"/>
</dbReference>
<dbReference type="PRINTS" id="PR00825">
    <property type="entry name" value="DOLALLERGEN"/>
</dbReference>
<dbReference type="InterPro" id="IPR033906">
    <property type="entry name" value="Lipase_N"/>
</dbReference>
<name>A0ABD1DSD1_CULPP</name>
<dbReference type="Pfam" id="PF00722">
    <property type="entry name" value="Glyco_hydro_16"/>
    <property type="match status" value="1"/>
</dbReference>
<feature type="signal peptide" evidence="5">
    <location>
        <begin position="1"/>
        <end position="21"/>
    </location>
</feature>
<evidence type="ECO:0000313" key="8">
    <source>
        <dbReference type="Proteomes" id="UP001562425"/>
    </source>
</evidence>
<evidence type="ECO:0000313" key="7">
    <source>
        <dbReference type="EMBL" id="KAL1402671.1"/>
    </source>
</evidence>
<comment type="caution">
    <text evidence="7">The sequence shown here is derived from an EMBL/GenBank/DDBJ whole genome shotgun (WGS) entry which is preliminary data.</text>
</comment>
<dbReference type="FunFam" id="3.40.50.1820:FF:000076">
    <property type="entry name" value="phospholipase A1"/>
    <property type="match status" value="1"/>
</dbReference>
<reference evidence="7 8" key="1">
    <citation type="submission" date="2024-05" db="EMBL/GenBank/DDBJ databases">
        <title>Culex pipiens pipiens assembly and annotation.</title>
        <authorList>
            <person name="Alout H."/>
            <person name="Durand T."/>
        </authorList>
    </citation>
    <scope>NUCLEOTIDE SEQUENCE [LARGE SCALE GENOMIC DNA]</scope>
    <source>
        <strain evidence="7">HA-2024</strain>
        <tissue evidence="7">Whole body</tissue>
    </source>
</reference>
<proteinExistence type="inferred from homology"/>
<dbReference type="PANTHER" id="PTHR11610">
    <property type="entry name" value="LIPASE"/>
    <property type="match status" value="1"/>
</dbReference>